<dbReference type="GO" id="GO:0005737">
    <property type="term" value="C:cytoplasm"/>
    <property type="evidence" value="ECO:0007669"/>
    <property type="project" value="UniProtKB-SubCell"/>
</dbReference>
<evidence type="ECO:0000256" key="1">
    <source>
        <dbReference type="ARBA" id="ARBA00001286"/>
    </source>
</evidence>
<sequence>MYYAHLMPSPLGEILLESDATALTGVWFSGTYPKDVDLKAVANSEPPEILQRAEAWLTAYFAGENPALDLPLKPQGTPFQHEVWKYLLEIPYGRTVTYGWIAKQIATERNIARMSAQAVGGAVGSNPISILVPCHRVVGANGKLTGYASGLERKEFLLALESAGNS</sequence>
<dbReference type="InterPro" id="IPR036631">
    <property type="entry name" value="MGMT_N_sf"/>
</dbReference>
<dbReference type="SUPFAM" id="SSF46767">
    <property type="entry name" value="Methylated DNA-protein cysteine methyltransferase, C-terminal domain"/>
    <property type="match status" value="1"/>
</dbReference>
<keyword evidence="6 9" id="KW-0227">DNA damage</keyword>
<evidence type="ECO:0000256" key="8">
    <source>
        <dbReference type="ARBA" id="ARBA00049348"/>
    </source>
</evidence>
<evidence type="ECO:0000313" key="12">
    <source>
        <dbReference type="EMBL" id="EEH64236.1"/>
    </source>
</evidence>
<dbReference type="Pfam" id="PF01035">
    <property type="entry name" value="DNA_binding_1"/>
    <property type="match status" value="1"/>
</dbReference>
<comment type="miscellaneous">
    <text evidence="9">This enzyme catalyzes only one turnover and therefore is not strictly catalytic. According to one definition, an enzyme is a biocatalyst that acts repeatedly and over many reaction cycles.</text>
</comment>
<evidence type="ECO:0000256" key="2">
    <source>
        <dbReference type="ARBA" id="ARBA00008711"/>
    </source>
</evidence>
<feature type="active site" description="Nucleophile; methyl group acceptor" evidence="9">
    <location>
        <position position="134"/>
    </location>
</feature>
<dbReference type="CDD" id="cd06445">
    <property type="entry name" value="ATase"/>
    <property type="match status" value="1"/>
</dbReference>
<dbReference type="PANTHER" id="PTHR10815:SF5">
    <property type="entry name" value="METHYLATED-DNA--PROTEIN-CYSTEINE METHYLTRANSFERASE"/>
    <property type="match status" value="1"/>
</dbReference>
<dbReference type="Proteomes" id="UP000010301">
    <property type="component" value="Unassembled WGS sequence"/>
</dbReference>
<keyword evidence="5 9" id="KW-0808">Transferase</keyword>
<evidence type="ECO:0000256" key="4">
    <source>
        <dbReference type="ARBA" id="ARBA00022603"/>
    </source>
</evidence>
<evidence type="ECO:0000256" key="6">
    <source>
        <dbReference type="ARBA" id="ARBA00022763"/>
    </source>
</evidence>
<dbReference type="OrthoDB" id="9811249at2"/>
<dbReference type="GO" id="GO:0003908">
    <property type="term" value="F:methylated-DNA-[protein]-cysteine S-methyltransferase activity"/>
    <property type="evidence" value="ECO:0007669"/>
    <property type="project" value="UniProtKB-UniRule"/>
</dbReference>
<reference evidence="12 13" key="1">
    <citation type="submission" date="2009-01" db="EMBL/GenBank/DDBJ databases">
        <authorList>
            <person name="Qin X."/>
            <person name="Bachman B."/>
            <person name="Battles P."/>
            <person name="Bell A."/>
            <person name="Bess C."/>
            <person name="Bickham C."/>
            <person name="Chaboub L."/>
            <person name="Chen D."/>
            <person name="Coyle M."/>
            <person name="Deiros D.R."/>
            <person name="Dinh H."/>
            <person name="Forbes L."/>
            <person name="Fowler G."/>
            <person name="Francisco L."/>
            <person name="Fu Q."/>
            <person name="Gubbala S."/>
            <person name="Hale W."/>
            <person name="Han Y."/>
            <person name="Hemphill L."/>
            <person name="Highlander S.K."/>
            <person name="Hirani K."/>
            <person name="Hogues M."/>
            <person name="Jackson L."/>
            <person name="Jakkamsetti A."/>
            <person name="Javaid M."/>
            <person name="Jiang H."/>
            <person name="Korchina V."/>
            <person name="Kovar C."/>
            <person name="Lara F."/>
            <person name="Lee S."/>
            <person name="Mata R."/>
            <person name="Mathew T."/>
            <person name="Moen C."/>
            <person name="Morales K."/>
            <person name="Munidasa M."/>
            <person name="Nazareth L."/>
            <person name="Ngo R."/>
            <person name="Nguyen L."/>
            <person name="Okwuonu G."/>
            <person name="Ongeri F."/>
            <person name="Patil S."/>
            <person name="Petrosino J."/>
            <person name="Pham C."/>
            <person name="Pham P."/>
            <person name="Pu L.-L."/>
            <person name="Puazo M."/>
            <person name="Raj R."/>
            <person name="Reid J."/>
            <person name="Rouhana J."/>
            <person name="Saada N."/>
            <person name="Shang Y."/>
            <person name="Simmons D."/>
            <person name="Thornton R."/>
            <person name="Warren J."/>
            <person name="Weissenberger G."/>
            <person name="Zhang J."/>
            <person name="Zhang L."/>
            <person name="Zhou C."/>
            <person name="Zhu D."/>
            <person name="Muzny D."/>
            <person name="Worley K."/>
            <person name="Gibbs R."/>
        </authorList>
    </citation>
    <scope>NUCLEOTIDE SEQUENCE [LARGE SCALE GENOMIC DNA]</scope>
    <source>
        <strain evidence="12 13">DSM 15436</strain>
    </source>
</reference>
<dbReference type="Gene3D" id="1.10.10.10">
    <property type="entry name" value="Winged helix-like DNA-binding domain superfamily/Winged helix DNA-binding domain"/>
    <property type="match status" value="1"/>
</dbReference>
<dbReference type="PANTHER" id="PTHR10815">
    <property type="entry name" value="METHYLATED-DNA--PROTEIN-CYSTEINE METHYLTRANSFERASE"/>
    <property type="match status" value="1"/>
</dbReference>
<evidence type="ECO:0000259" key="10">
    <source>
        <dbReference type="Pfam" id="PF01035"/>
    </source>
</evidence>
<keyword evidence="3 9" id="KW-0963">Cytoplasm</keyword>
<comment type="subcellular location">
    <subcellularLocation>
        <location evidence="9">Cytoplasm</location>
    </subcellularLocation>
</comment>
<feature type="domain" description="Methylguanine DNA methyltransferase ribonuclease-like" evidence="11">
    <location>
        <begin position="3"/>
        <end position="74"/>
    </location>
</feature>
<comment type="caution">
    <text evidence="12">The sequence shown here is derived from an EMBL/GenBank/DDBJ whole genome shotgun (WGS) entry which is preliminary data.</text>
</comment>
<dbReference type="GO" id="GO:0006307">
    <property type="term" value="P:DNA alkylation repair"/>
    <property type="evidence" value="ECO:0007669"/>
    <property type="project" value="UniProtKB-UniRule"/>
</dbReference>
<keyword evidence="13" id="KW-1185">Reference proteome</keyword>
<dbReference type="PROSITE" id="PS00374">
    <property type="entry name" value="MGMT"/>
    <property type="match status" value="1"/>
</dbReference>
<dbReference type="RefSeq" id="WP_006547522.1">
    <property type="nucleotide sequence ID" value="NZ_DS999546.1"/>
</dbReference>
<dbReference type="InterPro" id="IPR001497">
    <property type="entry name" value="MethylDNA_cys_MeTrfase_AS"/>
</dbReference>
<dbReference type="EC" id="2.1.1.63" evidence="9"/>
<dbReference type="Gene3D" id="3.30.160.70">
    <property type="entry name" value="Methylated DNA-protein cysteine methyltransferase domain"/>
    <property type="match status" value="1"/>
</dbReference>
<dbReference type="FunFam" id="1.10.10.10:FF:000214">
    <property type="entry name" value="Methylated-DNA--protein-cysteine methyltransferase"/>
    <property type="match status" value="1"/>
</dbReference>
<dbReference type="NCBIfam" id="TIGR00589">
    <property type="entry name" value="ogt"/>
    <property type="match status" value="1"/>
</dbReference>
<keyword evidence="7 9" id="KW-0234">DNA repair</keyword>
<dbReference type="InterPro" id="IPR014048">
    <property type="entry name" value="MethylDNA_cys_MeTrfase_DNA-bd"/>
</dbReference>
<dbReference type="eggNOG" id="COG0350">
    <property type="taxonomic scope" value="Bacteria"/>
</dbReference>
<dbReference type="InterPro" id="IPR023546">
    <property type="entry name" value="MGMT"/>
</dbReference>
<dbReference type="STRING" id="525245.HMPREF0044_0525"/>
<dbReference type="HOGENOM" id="CLU_000445_52_2_11"/>
<proteinExistence type="inferred from homology"/>
<protein>
    <recommendedName>
        <fullName evidence="9">Methylated-DNA--protein-cysteine methyltransferase</fullName>
        <ecNumber evidence="9">2.1.1.63</ecNumber>
    </recommendedName>
    <alternativeName>
        <fullName evidence="9">6-O-methylguanine-DNA methyltransferase</fullName>
        <shortName evidence="9">MGMT</shortName>
    </alternativeName>
    <alternativeName>
        <fullName evidence="9">O-6-methylguanine-DNA-alkyltransferase</fullName>
    </alternativeName>
</protein>
<dbReference type="GO" id="GO:0032259">
    <property type="term" value="P:methylation"/>
    <property type="evidence" value="ECO:0007669"/>
    <property type="project" value="UniProtKB-KW"/>
</dbReference>
<dbReference type="InterPro" id="IPR008332">
    <property type="entry name" value="MethylG_MeTrfase_N"/>
</dbReference>
<evidence type="ECO:0000256" key="9">
    <source>
        <dbReference type="HAMAP-Rule" id="MF_00772"/>
    </source>
</evidence>
<evidence type="ECO:0000313" key="13">
    <source>
        <dbReference type="Proteomes" id="UP000010301"/>
    </source>
</evidence>
<feature type="domain" description="Methylated-DNA-[protein]-cysteine S-methyltransferase DNA binding" evidence="10">
    <location>
        <begin position="78"/>
        <end position="162"/>
    </location>
</feature>
<name>C0VZD5_9ACTO</name>
<dbReference type="Pfam" id="PF02870">
    <property type="entry name" value="Methyltransf_1N"/>
    <property type="match status" value="1"/>
</dbReference>
<dbReference type="SUPFAM" id="SSF53155">
    <property type="entry name" value="Methylated DNA-protein cysteine methyltransferase domain"/>
    <property type="match status" value="1"/>
</dbReference>
<dbReference type="AlphaFoldDB" id="C0VZD5"/>
<gene>
    <name evidence="12" type="ORF">HMPREF0044_0525</name>
</gene>
<dbReference type="EMBL" id="ACFG01000006">
    <property type="protein sequence ID" value="EEH64236.1"/>
    <property type="molecule type" value="Genomic_DNA"/>
</dbReference>
<dbReference type="HAMAP" id="MF_00772">
    <property type="entry name" value="OGT"/>
    <property type="match status" value="1"/>
</dbReference>
<organism evidence="12 13">
    <name type="scientific">Gleimia coleocanis DSM 15436</name>
    <dbReference type="NCBI Taxonomy" id="525245"/>
    <lineage>
        <taxon>Bacteria</taxon>
        <taxon>Bacillati</taxon>
        <taxon>Actinomycetota</taxon>
        <taxon>Actinomycetes</taxon>
        <taxon>Actinomycetales</taxon>
        <taxon>Actinomycetaceae</taxon>
        <taxon>Gleimia</taxon>
    </lineage>
</organism>
<comment type="catalytic activity">
    <reaction evidence="1 9">
        <text>a 4-O-methyl-thymidine in DNA + L-cysteinyl-[protein] = a thymidine in DNA + S-methyl-L-cysteinyl-[protein]</text>
        <dbReference type="Rhea" id="RHEA:53428"/>
        <dbReference type="Rhea" id="RHEA-COMP:10131"/>
        <dbReference type="Rhea" id="RHEA-COMP:10132"/>
        <dbReference type="Rhea" id="RHEA-COMP:13555"/>
        <dbReference type="Rhea" id="RHEA-COMP:13556"/>
        <dbReference type="ChEBI" id="CHEBI:29950"/>
        <dbReference type="ChEBI" id="CHEBI:82612"/>
        <dbReference type="ChEBI" id="CHEBI:137386"/>
        <dbReference type="ChEBI" id="CHEBI:137387"/>
        <dbReference type="EC" id="2.1.1.63"/>
    </reaction>
</comment>
<accession>C0VZD5</accession>
<comment type="similarity">
    <text evidence="2 9">Belongs to the MGMT family.</text>
</comment>
<evidence type="ECO:0000256" key="3">
    <source>
        <dbReference type="ARBA" id="ARBA00022490"/>
    </source>
</evidence>
<keyword evidence="4 9" id="KW-0489">Methyltransferase</keyword>
<comment type="function">
    <text evidence="9">Involved in the cellular defense against the biological effects of O6-methylguanine (O6-MeG) and O4-methylthymine (O4-MeT) in DNA. Repairs the methylated nucleobase in DNA by stoichiometrically transferring the methyl group to a cysteine residue in the enzyme. This is a suicide reaction: the enzyme is irreversibly inactivated.</text>
</comment>
<evidence type="ECO:0000256" key="5">
    <source>
        <dbReference type="ARBA" id="ARBA00022679"/>
    </source>
</evidence>
<comment type="catalytic activity">
    <reaction evidence="8 9">
        <text>a 6-O-methyl-2'-deoxyguanosine in DNA + L-cysteinyl-[protein] = S-methyl-L-cysteinyl-[protein] + a 2'-deoxyguanosine in DNA</text>
        <dbReference type="Rhea" id="RHEA:24000"/>
        <dbReference type="Rhea" id="RHEA-COMP:10131"/>
        <dbReference type="Rhea" id="RHEA-COMP:10132"/>
        <dbReference type="Rhea" id="RHEA-COMP:11367"/>
        <dbReference type="Rhea" id="RHEA-COMP:11368"/>
        <dbReference type="ChEBI" id="CHEBI:29950"/>
        <dbReference type="ChEBI" id="CHEBI:82612"/>
        <dbReference type="ChEBI" id="CHEBI:85445"/>
        <dbReference type="ChEBI" id="CHEBI:85448"/>
        <dbReference type="EC" id="2.1.1.63"/>
    </reaction>
</comment>
<evidence type="ECO:0000256" key="7">
    <source>
        <dbReference type="ARBA" id="ARBA00023204"/>
    </source>
</evidence>
<dbReference type="InterPro" id="IPR036217">
    <property type="entry name" value="MethylDNA_cys_MeTrfase_DNAb"/>
</dbReference>
<evidence type="ECO:0000259" key="11">
    <source>
        <dbReference type="Pfam" id="PF02870"/>
    </source>
</evidence>
<dbReference type="InterPro" id="IPR036388">
    <property type="entry name" value="WH-like_DNA-bd_sf"/>
</dbReference>